<gene>
    <name evidence="1" type="ORF">GCU54_07990</name>
</gene>
<protein>
    <submittedName>
        <fullName evidence="1">Uncharacterized protein</fullName>
    </submittedName>
</protein>
<dbReference type="EMBL" id="JAAGWE010000012">
    <property type="protein sequence ID" value="NEM05962.1"/>
    <property type="molecule type" value="Genomic_DNA"/>
</dbReference>
<organism evidence="1 2">
    <name type="scientific">Geodermatophilus normandii</name>
    <dbReference type="NCBI Taxonomy" id="1137989"/>
    <lineage>
        <taxon>Bacteria</taxon>
        <taxon>Bacillati</taxon>
        <taxon>Actinomycetota</taxon>
        <taxon>Actinomycetes</taxon>
        <taxon>Geodermatophilales</taxon>
        <taxon>Geodermatophilaceae</taxon>
        <taxon>Geodermatophilus</taxon>
    </lineage>
</organism>
<comment type="caution">
    <text evidence="1">The sequence shown here is derived from an EMBL/GenBank/DDBJ whole genome shotgun (WGS) entry which is preliminary data.</text>
</comment>
<name>A0A6P0GFE5_9ACTN</name>
<reference evidence="1 2" key="1">
    <citation type="submission" date="2019-12" db="EMBL/GenBank/DDBJ databases">
        <title>WGS of CPCC 203550 I12A-02606.</title>
        <authorList>
            <person name="Jiang Z."/>
        </authorList>
    </citation>
    <scope>NUCLEOTIDE SEQUENCE [LARGE SCALE GENOMIC DNA]</scope>
    <source>
        <strain evidence="1 2">I12A-02606</strain>
    </source>
</reference>
<sequence>MQPARSATPVQNPVRESPALRLSVATTATATCGCGHAKPAHEHYRRGTDCAFCDCARYRRPLLRRLGLLAR</sequence>
<dbReference type="AlphaFoldDB" id="A0A6P0GFE5"/>
<evidence type="ECO:0000313" key="1">
    <source>
        <dbReference type="EMBL" id="NEM05962.1"/>
    </source>
</evidence>
<dbReference type="PROSITE" id="PS51257">
    <property type="entry name" value="PROKAR_LIPOPROTEIN"/>
    <property type="match status" value="1"/>
</dbReference>
<accession>A0A6P0GFE5</accession>
<evidence type="ECO:0000313" key="2">
    <source>
        <dbReference type="Proteomes" id="UP000471126"/>
    </source>
</evidence>
<dbReference type="RefSeq" id="WP_163476113.1">
    <property type="nucleotide sequence ID" value="NZ_JAAGWE010000012.1"/>
</dbReference>
<dbReference type="Proteomes" id="UP000471126">
    <property type="component" value="Unassembled WGS sequence"/>
</dbReference>
<proteinExistence type="predicted"/>